<dbReference type="EMBL" id="KV417577">
    <property type="protein sequence ID" value="KZP17991.1"/>
    <property type="molecule type" value="Genomic_DNA"/>
</dbReference>
<proteinExistence type="predicted"/>
<dbReference type="Gene3D" id="2.60.120.260">
    <property type="entry name" value="Galactose-binding domain-like"/>
    <property type="match status" value="1"/>
</dbReference>
<dbReference type="OrthoDB" id="2758521at2759"/>
<organism evidence="2 3">
    <name type="scientific">Athelia psychrophila</name>
    <dbReference type="NCBI Taxonomy" id="1759441"/>
    <lineage>
        <taxon>Eukaryota</taxon>
        <taxon>Fungi</taxon>
        <taxon>Dikarya</taxon>
        <taxon>Basidiomycota</taxon>
        <taxon>Agaricomycotina</taxon>
        <taxon>Agaricomycetes</taxon>
        <taxon>Agaricomycetidae</taxon>
        <taxon>Atheliales</taxon>
        <taxon>Atheliaceae</taxon>
        <taxon>Athelia</taxon>
    </lineage>
</organism>
<dbReference type="STRING" id="436010.A0A166GMQ0"/>
<keyword evidence="1" id="KW-0732">Signal</keyword>
<keyword evidence="3" id="KW-1185">Reference proteome</keyword>
<reference evidence="2 3" key="1">
    <citation type="journal article" date="2016" name="Mol. Biol. Evol.">
        <title>Comparative Genomics of Early-Diverging Mushroom-Forming Fungi Provides Insights into the Origins of Lignocellulose Decay Capabilities.</title>
        <authorList>
            <person name="Nagy L.G."/>
            <person name="Riley R."/>
            <person name="Tritt A."/>
            <person name="Adam C."/>
            <person name="Daum C."/>
            <person name="Floudas D."/>
            <person name="Sun H."/>
            <person name="Yadav J.S."/>
            <person name="Pangilinan J."/>
            <person name="Larsson K.H."/>
            <person name="Matsuura K."/>
            <person name="Barry K."/>
            <person name="Labutti K."/>
            <person name="Kuo R."/>
            <person name="Ohm R.A."/>
            <person name="Bhattacharya S.S."/>
            <person name="Shirouzu T."/>
            <person name="Yoshinaga Y."/>
            <person name="Martin F.M."/>
            <person name="Grigoriev I.V."/>
            <person name="Hibbett D.S."/>
        </authorList>
    </citation>
    <scope>NUCLEOTIDE SEQUENCE [LARGE SCALE GENOMIC DNA]</scope>
    <source>
        <strain evidence="2 3">CBS 109695</strain>
    </source>
</reference>
<protein>
    <submittedName>
        <fullName evidence="2">Uncharacterized protein</fullName>
    </submittedName>
</protein>
<sequence length="195" mass="21296">MHLWVIYPVLSYLAHFSAATPSNRTVDDQNGDSVTGRMPVYSQSTTVLSGWSQGTNCSGCSVHLDPSLVFDGTWHDATYIPTEEEPISITIAFNGTAVYAYCVLANTVGTETHETDLIFLMDGALVGNYTHLPTTSLDFIYNVPVYVNTSLSNQQHILTIEATGANHTLILFDYVEYTCALVSLSNTFHGLITTS</sequence>
<dbReference type="Proteomes" id="UP000076532">
    <property type="component" value="Unassembled WGS sequence"/>
</dbReference>
<evidence type="ECO:0000313" key="3">
    <source>
        <dbReference type="Proteomes" id="UP000076532"/>
    </source>
</evidence>
<gene>
    <name evidence="2" type="ORF">FIBSPDRAFT_746234</name>
</gene>
<evidence type="ECO:0000256" key="1">
    <source>
        <dbReference type="SAM" id="SignalP"/>
    </source>
</evidence>
<accession>A0A166GMQ0</accession>
<dbReference type="AlphaFoldDB" id="A0A166GMQ0"/>
<evidence type="ECO:0000313" key="2">
    <source>
        <dbReference type="EMBL" id="KZP17991.1"/>
    </source>
</evidence>
<feature type="chain" id="PRO_5007874047" evidence="1">
    <location>
        <begin position="20"/>
        <end position="195"/>
    </location>
</feature>
<name>A0A166GMQ0_9AGAM</name>
<feature type="signal peptide" evidence="1">
    <location>
        <begin position="1"/>
        <end position="19"/>
    </location>
</feature>